<organism evidence="2 3">
    <name type="scientific">Cadophora malorum</name>
    <dbReference type="NCBI Taxonomy" id="108018"/>
    <lineage>
        <taxon>Eukaryota</taxon>
        <taxon>Fungi</taxon>
        <taxon>Dikarya</taxon>
        <taxon>Ascomycota</taxon>
        <taxon>Pezizomycotina</taxon>
        <taxon>Leotiomycetes</taxon>
        <taxon>Helotiales</taxon>
        <taxon>Ploettnerulaceae</taxon>
        <taxon>Cadophora</taxon>
    </lineage>
</organism>
<feature type="chain" id="PRO_5034552915" evidence="1">
    <location>
        <begin position="25"/>
        <end position="151"/>
    </location>
</feature>
<dbReference type="EMBL" id="JAFJYH010000060">
    <property type="protein sequence ID" value="KAG4421733.1"/>
    <property type="molecule type" value="Genomic_DNA"/>
</dbReference>
<reference evidence="2" key="1">
    <citation type="submission" date="2021-02" db="EMBL/GenBank/DDBJ databases">
        <title>Genome sequence Cadophora malorum strain M34.</title>
        <authorList>
            <person name="Stefanovic E."/>
            <person name="Vu D."/>
            <person name="Scully C."/>
            <person name="Dijksterhuis J."/>
            <person name="Roader J."/>
            <person name="Houbraken J."/>
        </authorList>
    </citation>
    <scope>NUCLEOTIDE SEQUENCE</scope>
    <source>
        <strain evidence="2">M34</strain>
    </source>
</reference>
<evidence type="ECO:0000256" key="1">
    <source>
        <dbReference type="SAM" id="SignalP"/>
    </source>
</evidence>
<sequence length="151" mass="15451">MRFSTTTTTSSTLLTLLLSSTTSAAPAPQTTVTPGAPTPWSVTDFELGCSPAGCTYDFCISGPFTGGVGPAFSTTCSGSDLQDKMVPCAKPEILANLVATQEGLVLQVNRFEPQSNGDVAVMSGNATAAESGEPALESFTIEAKSYGVIIS</sequence>
<comment type="caution">
    <text evidence="2">The sequence shown here is derived from an EMBL/GenBank/DDBJ whole genome shotgun (WGS) entry which is preliminary data.</text>
</comment>
<dbReference type="Proteomes" id="UP000664132">
    <property type="component" value="Unassembled WGS sequence"/>
</dbReference>
<evidence type="ECO:0000313" key="2">
    <source>
        <dbReference type="EMBL" id="KAG4421733.1"/>
    </source>
</evidence>
<protein>
    <submittedName>
        <fullName evidence="2">Uncharacterized protein</fullName>
    </submittedName>
</protein>
<proteinExistence type="predicted"/>
<dbReference type="AlphaFoldDB" id="A0A8H7TMV1"/>
<accession>A0A8H7TMV1</accession>
<keyword evidence="1" id="KW-0732">Signal</keyword>
<evidence type="ECO:0000313" key="3">
    <source>
        <dbReference type="Proteomes" id="UP000664132"/>
    </source>
</evidence>
<gene>
    <name evidence="2" type="ORF">IFR04_005109</name>
</gene>
<name>A0A8H7TMV1_9HELO</name>
<feature type="signal peptide" evidence="1">
    <location>
        <begin position="1"/>
        <end position="24"/>
    </location>
</feature>
<keyword evidence="3" id="KW-1185">Reference proteome</keyword>
<dbReference type="OrthoDB" id="3490397at2759"/>